<accession>A0A2I8VJA1</accession>
<dbReference type="Proteomes" id="UP000236584">
    <property type="component" value="Chromosome"/>
</dbReference>
<evidence type="ECO:0000256" key="2">
    <source>
        <dbReference type="ARBA" id="ARBA00022475"/>
    </source>
</evidence>
<feature type="transmembrane region" description="Helical" evidence="6">
    <location>
        <begin position="42"/>
        <end position="65"/>
    </location>
</feature>
<dbReference type="InterPro" id="IPR050367">
    <property type="entry name" value="APC_superfamily"/>
</dbReference>
<dbReference type="GO" id="GO:0005886">
    <property type="term" value="C:plasma membrane"/>
    <property type="evidence" value="ECO:0007669"/>
    <property type="project" value="UniProtKB-SubCell"/>
</dbReference>
<dbReference type="GO" id="GO:0022857">
    <property type="term" value="F:transmembrane transporter activity"/>
    <property type="evidence" value="ECO:0007669"/>
    <property type="project" value="InterPro"/>
</dbReference>
<dbReference type="EMBL" id="CP026309">
    <property type="protein sequence ID" value="AUV82013.1"/>
    <property type="molecule type" value="Genomic_DNA"/>
</dbReference>
<evidence type="ECO:0000256" key="4">
    <source>
        <dbReference type="ARBA" id="ARBA00022989"/>
    </source>
</evidence>
<dbReference type="PANTHER" id="PTHR42770">
    <property type="entry name" value="AMINO ACID TRANSPORTER-RELATED"/>
    <property type="match status" value="1"/>
</dbReference>
<keyword evidence="5 6" id="KW-0472">Membrane</keyword>
<dbReference type="AlphaFoldDB" id="A0A2I8VJA1"/>
<organism evidence="7 8">
    <name type="scientific">Salinigranum rubrum</name>
    <dbReference type="NCBI Taxonomy" id="755307"/>
    <lineage>
        <taxon>Archaea</taxon>
        <taxon>Methanobacteriati</taxon>
        <taxon>Methanobacteriota</taxon>
        <taxon>Stenosarchaea group</taxon>
        <taxon>Halobacteria</taxon>
        <taxon>Halobacteriales</taxon>
        <taxon>Haloferacaceae</taxon>
        <taxon>Salinigranum</taxon>
    </lineage>
</organism>
<keyword evidence="8" id="KW-1185">Reference proteome</keyword>
<dbReference type="PIRSF" id="PIRSF006060">
    <property type="entry name" value="AA_transporter"/>
    <property type="match status" value="1"/>
</dbReference>
<evidence type="ECO:0000256" key="1">
    <source>
        <dbReference type="ARBA" id="ARBA00004651"/>
    </source>
</evidence>
<feature type="transmembrane region" description="Helical" evidence="6">
    <location>
        <begin position="189"/>
        <end position="212"/>
    </location>
</feature>
<protein>
    <recommendedName>
        <fullName evidence="9">APC family permease</fullName>
    </recommendedName>
</protein>
<proteinExistence type="predicted"/>
<evidence type="ECO:0000313" key="8">
    <source>
        <dbReference type="Proteomes" id="UP000236584"/>
    </source>
</evidence>
<feature type="transmembrane region" description="Helical" evidence="6">
    <location>
        <begin position="86"/>
        <end position="110"/>
    </location>
</feature>
<evidence type="ECO:0000256" key="5">
    <source>
        <dbReference type="ARBA" id="ARBA00023136"/>
    </source>
</evidence>
<dbReference type="RefSeq" id="WP_103425702.1">
    <property type="nucleotide sequence ID" value="NZ_CP026309.1"/>
</dbReference>
<dbReference type="Pfam" id="PF13520">
    <property type="entry name" value="AA_permease_2"/>
    <property type="match status" value="1"/>
</dbReference>
<feature type="transmembrane region" description="Helical" evidence="6">
    <location>
        <begin position="338"/>
        <end position="360"/>
    </location>
</feature>
<feature type="transmembrane region" description="Helical" evidence="6">
    <location>
        <begin position="147"/>
        <end position="169"/>
    </location>
</feature>
<keyword evidence="3 6" id="KW-0812">Transmembrane</keyword>
<dbReference type="Gene3D" id="1.20.1740.10">
    <property type="entry name" value="Amino acid/polyamine transporter I"/>
    <property type="match status" value="1"/>
</dbReference>
<dbReference type="PANTHER" id="PTHR42770:SF7">
    <property type="entry name" value="MEMBRANE PROTEIN"/>
    <property type="match status" value="1"/>
</dbReference>
<keyword evidence="2" id="KW-1003">Cell membrane</keyword>
<evidence type="ECO:0000256" key="6">
    <source>
        <dbReference type="SAM" id="Phobius"/>
    </source>
</evidence>
<name>A0A2I8VJA1_9EURY</name>
<evidence type="ECO:0000313" key="7">
    <source>
        <dbReference type="EMBL" id="AUV82013.1"/>
    </source>
</evidence>
<sequence>MAGGNRQLSLPHALGVVAGALLGAGALYIPERVENLAGPATPLSFLVAAAGALALAVGYATFCSGPLGDDGAGAYLHLSRTWRSRAVGFFFTWPTVAAYAALLALLARYLARLAPLGLPENVVALGTLGVLLALHLAGPVAVGRVGLVLSGVFTLFVLVLSVAALSVVVPGNFVPLFPTPVLREQPVLSVGRGAVVALFGFVGFEACAALAGSVRLPRETLPRALVGGVAGVGVLVTLLAFVTLGVVPWARMIFASVPFVDAAASGLSVPASALVAPGLVLATLAALVALSWAPTRTLAGLGELVPPLAHANRGGAPDVASVVVFALAGALVSVDAVFVGLFLAVPGLLVCYVAHGLTTAALPVVNPDLYRTCEFRLSPRLLALCGLSGAGLAGLLLWQALTLDPAIVLGYTRVGPAVTGPAADPLVRSPMESAIPALVGWETLGVLVYVAARDYREEVGVELEPLTRY</sequence>
<gene>
    <name evidence="7" type="ORF">C2R22_10425</name>
</gene>
<feature type="transmembrane region" description="Helical" evidence="6">
    <location>
        <begin position="122"/>
        <end position="142"/>
    </location>
</feature>
<keyword evidence="4 6" id="KW-1133">Transmembrane helix</keyword>
<dbReference type="OrthoDB" id="342800at2157"/>
<evidence type="ECO:0008006" key="9">
    <source>
        <dbReference type="Google" id="ProtNLM"/>
    </source>
</evidence>
<dbReference type="GeneID" id="35592510"/>
<feature type="transmembrane region" description="Helical" evidence="6">
    <location>
        <begin position="269"/>
        <end position="293"/>
    </location>
</feature>
<feature type="transmembrane region" description="Helical" evidence="6">
    <location>
        <begin position="224"/>
        <end position="249"/>
    </location>
</feature>
<reference evidence="7 8" key="1">
    <citation type="submission" date="2018-01" db="EMBL/GenBank/DDBJ databases">
        <title>Complete genome sequence of Salinigranum rubrum GX10T, an extremely halophilic archaeon isolated from a marine solar saltern.</title>
        <authorList>
            <person name="Han S."/>
        </authorList>
    </citation>
    <scope>NUCLEOTIDE SEQUENCE [LARGE SCALE GENOMIC DNA]</scope>
    <source>
        <strain evidence="7 8">GX10</strain>
    </source>
</reference>
<feature type="transmembrane region" description="Helical" evidence="6">
    <location>
        <begin position="381"/>
        <end position="401"/>
    </location>
</feature>
<evidence type="ECO:0000256" key="3">
    <source>
        <dbReference type="ARBA" id="ARBA00022692"/>
    </source>
</evidence>
<feature type="transmembrane region" description="Helical" evidence="6">
    <location>
        <begin position="12"/>
        <end position="30"/>
    </location>
</feature>
<feature type="transmembrane region" description="Helical" evidence="6">
    <location>
        <begin position="314"/>
        <end position="332"/>
    </location>
</feature>
<dbReference type="KEGG" id="srub:C2R22_10425"/>
<dbReference type="InterPro" id="IPR002293">
    <property type="entry name" value="AA/rel_permease1"/>
</dbReference>
<comment type="subcellular location">
    <subcellularLocation>
        <location evidence="1">Cell membrane</location>
        <topology evidence="1">Multi-pass membrane protein</topology>
    </subcellularLocation>
</comment>